<comment type="caution">
    <text evidence="2">The sequence shown here is derived from an EMBL/GenBank/DDBJ whole genome shotgun (WGS) entry which is preliminary data.</text>
</comment>
<reference evidence="2 3" key="1">
    <citation type="submission" date="2024-02" db="EMBL/GenBank/DDBJ databases">
        <title>Full genome sequence of Nocardioides kribbensis.</title>
        <authorList>
            <person name="Poletto B.L."/>
            <person name="Silva G."/>
            <person name="Galante D."/>
            <person name="Campos K.R."/>
            <person name="Santos M.B.N."/>
            <person name="Sacchi C.T."/>
        </authorList>
    </citation>
    <scope>NUCLEOTIDE SEQUENCE [LARGE SCALE GENOMIC DNA]</scope>
    <source>
        <strain evidence="2 3">O4R</strain>
    </source>
</reference>
<dbReference type="Pfam" id="PF03780">
    <property type="entry name" value="Asp23"/>
    <property type="match status" value="1"/>
</dbReference>
<name>A0ABV1NUI4_9ACTN</name>
<sequence>MAEPALAPPEDRGRLDVRTRALQHVVERAALEAPGTVSRRPAMGSALGSSVGSALGRLTGSGSPQATVTVHGARARVEVDVAAVWPCAVSDIAEGVRATVQRETARISGIDITTVDVTVHLVDPEPADDHGHGRGGRVQ</sequence>
<accession>A0ABV1NUI4</accession>
<dbReference type="EMBL" id="JBEGDP010000002">
    <property type="protein sequence ID" value="MEQ7846172.1"/>
    <property type="molecule type" value="Genomic_DNA"/>
</dbReference>
<comment type="similarity">
    <text evidence="1">Belongs to the asp23 family.</text>
</comment>
<dbReference type="Proteomes" id="UP001482520">
    <property type="component" value="Unassembled WGS sequence"/>
</dbReference>
<evidence type="ECO:0000313" key="3">
    <source>
        <dbReference type="Proteomes" id="UP001482520"/>
    </source>
</evidence>
<dbReference type="InterPro" id="IPR005531">
    <property type="entry name" value="Asp23"/>
</dbReference>
<keyword evidence="3" id="KW-1185">Reference proteome</keyword>
<gene>
    <name evidence="2" type="ORF">V6R90_02700</name>
</gene>
<dbReference type="RefSeq" id="WP_193660820.1">
    <property type="nucleotide sequence ID" value="NZ_BAAAMM010000007.1"/>
</dbReference>
<organism evidence="2 3">
    <name type="scientific">Nocardioides kribbensis</name>
    <dbReference type="NCBI Taxonomy" id="305517"/>
    <lineage>
        <taxon>Bacteria</taxon>
        <taxon>Bacillati</taxon>
        <taxon>Actinomycetota</taxon>
        <taxon>Actinomycetes</taxon>
        <taxon>Propionibacteriales</taxon>
        <taxon>Nocardioidaceae</taxon>
        <taxon>Nocardioides</taxon>
    </lineage>
</organism>
<evidence type="ECO:0000313" key="2">
    <source>
        <dbReference type="EMBL" id="MEQ7846172.1"/>
    </source>
</evidence>
<evidence type="ECO:0000256" key="1">
    <source>
        <dbReference type="ARBA" id="ARBA00005721"/>
    </source>
</evidence>
<protein>
    <submittedName>
        <fullName evidence="2">Asp23/Gls24 family envelope stress response protein</fullName>
    </submittedName>
</protein>
<proteinExistence type="inferred from homology"/>